<keyword evidence="1" id="KW-0812">Transmembrane</keyword>
<feature type="transmembrane region" description="Helical" evidence="1">
    <location>
        <begin position="137"/>
        <end position="165"/>
    </location>
</feature>
<evidence type="ECO:0000313" key="2">
    <source>
        <dbReference type="EMBL" id="VAX34197.1"/>
    </source>
</evidence>
<evidence type="ECO:0000256" key="1">
    <source>
        <dbReference type="SAM" id="Phobius"/>
    </source>
</evidence>
<feature type="transmembrane region" description="Helical" evidence="1">
    <location>
        <begin position="74"/>
        <end position="100"/>
    </location>
</feature>
<name>A0A3B1DYU5_9ZZZZ</name>
<proteinExistence type="predicted"/>
<organism evidence="2">
    <name type="scientific">hydrothermal vent metagenome</name>
    <dbReference type="NCBI Taxonomy" id="652676"/>
    <lineage>
        <taxon>unclassified sequences</taxon>
        <taxon>metagenomes</taxon>
        <taxon>ecological metagenomes</taxon>
    </lineage>
</organism>
<accession>A0A3B1DYU5</accession>
<keyword evidence="1" id="KW-1133">Transmembrane helix</keyword>
<feature type="transmembrane region" description="Helical" evidence="1">
    <location>
        <begin position="232"/>
        <end position="252"/>
    </location>
</feature>
<dbReference type="AlphaFoldDB" id="A0A3B1DYU5"/>
<reference evidence="2" key="1">
    <citation type="submission" date="2018-06" db="EMBL/GenBank/DDBJ databases">
        <authorList>
            <person name="Zhirakovskaya E."/>
        </authorList>
    </citation>
    <scope>NUCLEOTIDE SEQUENCE</scope>
</reference>
<feature type="transmembrane region" description="Helical" evidence="1">
    <location>
        <begin position="21"/>
        <end position="54"/>
    </location>
</feature>
<protein>
    <submittedName>
        <fullName evidence="2">Permease of the drug/metabolite transporter (DMT) superfamily</fullName>
    </submittedName>
</protein>
<keyword evidence="1" id="KW-0472">Membrane</keyword>
<gene>
    <name evidence="2" type="ORF">MNBD_NITROSPIRAE03-1319</name>
</gene>
<feature type="transmembrane region" description="Helical" evidence="1">
    <location>
        <begin position="272"/>
        <end position="294"/>
    </location>
</feature>
<feature type="transmembrane region" description="Helical" evidence="1">
    <location>
        <begin position="171"/>
        <end position="204"/>
    </location>
</feature>
<sequence>MNGMTYPEAIKQGFKVANRNWQLVLVRIAVTVLSCIGFFFIVAIPLVIALLIIGISPVFFSRIESAPDILMTQYFGIVVVGALLLLLYILIVSTAGLYVFAAAAGTIARTVRDESQKFSMKVFFEEGKRLFSPMLRFISIMGLLAIGIIVCYAISGVIVAAVITYAKSQSLALSMFLGVFFALIGVISGFFIIFGLLSLTVYGLAVISLKGSRPVAVVTETTRYLLKNPSAFYLYVIMASLYIIFSLILALAGLPLKVVPFIGLILSLPYQLLIYALQGYAGLFILAVAFVYYYQTELSSLTEDSGAAEVAGIES</sequence>
<dbReference type="EMBL" id="UOGI01000269">
    <property type="protein sequence ID" value="VAX34197.1"/>
    <property type="molecule type" value="Genomic_DNA"/>
</dbReference>